<evidence type="ECO:0000259" key="7">
    <source>
        <dbReference type="PROSITE" id="PS51387"/>
    </source>
</evidence>
<dbReference type="PANTHER" id="PTHR42973">
    <property type="entry name" value="BINDING OXIDOREDUCTASE, PUTATIVE (AFU_ORTHOLOGUE AFUA_1G17690)-RELATED"/>
    <property type="match status" value="1"/>
</dbReference>
<dbReference type="InterPro" id="IPR036318">
    <property type="entry name" value="FAD-bd_PCMH-like_sf"/>
</dbReference>
<evidence type="ECO:0000256" key="2">
    <source>
        <dbReference type="ARBA" id="ARBA00005466"/>
    </source>
</evidence>
<dbReference type="Gene3D" id="3.40.462.20">
    <property type="match status" value="1"/>
</dbReference>
<dbReference type="EMBL" id="BAAAHD010000052">
    <property type="protein sequence ID" value="GAA0581497.1"/>
    <property type="molecule type" value="Genomic_DNA"/>
</dbReference>
<evidence type="ECO:0000256" key="5">
    <source>
        <dbReference type="ARBA" id="ARBA00023002"/>
    </source>
</evidence>
<keyword evidence="3" id="KW-0285">Flavoprotein</keyword>
<keyword evidence="4" id="KW-0274">FAD</keyword>
<dbReference type="InterPro" id="IPR050416">
    <property type="entry name" value="FAD-linked_Oxidoreductase"/>
</dbReference>
<comment type="cofactor">
    <cofactor evidence="1">
        <name>FAD</name>
        <dbReference type="ChEBI" id="CHEBI:57692"/>
    </cofactor>
</comment>
<protein>
    <submittedName>
        <fullName evidence="8">BBE domain-containing protein</fullName>
    </submittedName>
</protein>
<evidence type="ECO:0000313" key="9">
    <source>
        <dbReference type="Proteomes" id="UP001501427"/>
    </source>
</evidence>
<evidence type="ECO:0000256" key="1">
    <source>
        <dbReference type="ARBA" id="ARBA00001974"/>
    </source>
</evidence>
<evidence type="ECO:0000256" key="6">
    <source>
        <dbReference type="SAM" id="MobiDB-lite"/>
    </source>
</evidence>
<dbReference type="InterPro" id="IPR016166">
    <property type="entry name" value="FAD-bd_PCMH"/>
</dbReference>
<dbReference type="PROSITE" id="PS51387">
    <property type="entry name" value="FAD_PCMH"/>
    <property type="match status" value="1"/>
</dbReference>
<comment type="caution">
    <text evidence="8">The sequence shown here is derived from an EMBL/GenBank/DDBJ whole genome shotgun (WGS) entry which is preliminary data.</text>
</comment>
<dbReference type="SUPFAM" id="SSF56176">
    <property type="entry name" value="FAD-binding/transporter-associated domain-like"/>
    <property type="match status" value="1"/>
</dbReference>
<sequence length="521" mass="57980">MVCDAEAMQSMSETSTLPTTVVRPGDKRYPALSRGFNQRWIAEPEYVRLVRTPGEVRAALEEAVNEAPADPERTRITARAGGHCYEDFVCGKDVRVILDVSPMYGVSYDGDMQAYCVGAGATNWHVYSHLYPLSGKTLPGGSCYSVGLGGHIPAGGFGLLSRQHGLTVDYLYAVEVAVVRADKTVKLVVARRDDKDERLRDLLWAHAGGGGGNFGVVTRFWFRGLPEPPKQVLLTALAWDWEDFTKDEFTALVTAYGEYFRDHQDASTAPGKLFALLKLNHVSNGQIGLLAQVDVDDSDGPQAMTDFIEAVDGRIGPAATKMRSVMGEHFVHMDIPRVMPWLTATQALNASGENRCGKYKSAYLRKPFTGQQIDAMWAYLGNEEYTDYVNKQALIQVDSYGGAVNRPLHDTAVRQRDSILKLQYQVYWTRHDPQEDAHLAWIRDTYKATFAGTGGVPVAGGDVTDGCYIGYPDTDLDDERWNGSDQSSETLYYKDAYAKLQEIKRYWDPLNVFRHTQSIRP</sequence>
<dbReference type="Pfam" id="PF08031">
    <property type="entry name" value="BBE"/>
    <property type="match status" value="1"/>
</dbReference>
<evidence type="ECO:0000313" key="8">
    <source>
        <dbReference type="EMBL" id="GAA0581497.1"/>
    </source>
</evidence>
<comment type="similarity">
    <text evidence="2">Belongs to the oxygen-dependent FAD-linked oxidoreductase family.</text>
</comment>
<gene>
    <name evidence="8" type="ORF">GCM10009546_49940</name>
</gene>
<organism evidence="8 9">
    <name type="scientific">Actinomadura livida</name>
    <dbReference type="NCBI Taxonomy" id="79909"/>
    <lineage>
        <taxon>Bacteria</taxon>
        <taxon>Bacillati</taxon>
        <taxon>Actinomycetota</taxon>
        <taxon>Actinomycetes</taxon>
        <taxon>Streptosporangiales</taxon>
        <taxon>Thermomonosporaceae</taxon>
        <taxon>Actinomadura</taxon>
    </lineage>
</organism>
<feature type="compositionally biased region" description="Polar residues" evidence="6">
    <location>
        <begin position="9"/>
        <end position="19"/>
    </location>
</feature>
<dbReference type="InterPro" id="IPR016169">
    <property type="entry name" value="FAD-bd_PCMH_sub2"/>
</dbReference>
<feature type="domain" description="FAD-binding PCMH-type" evidence="7">
    <location>
        <begin position="33"/>
        <end position="227"/>
    </location>
</feature>
<keyword evidence="5" id="KW-0560">Oxidoreductase</keyword>
<dbReference type="InterPro" id="IPR006094">
    <property type="entry name" value="Oxid_FAD_bind_N"/>
</dbReference>
<keyword evidence="9" id="KW-1185">Reference proteome</keyword>
<proteinExistence type="inferred from homology"/>
<dbReference type="InterPro" id="IPR012951">
    <property type="entry name" value="BBE"/>
</dbReference>
<dbReference type="Gene3D" id="3.30.465.10">
    <property type="match status" value="1"/>
</dbReference>
<dbReference type="PANTHER" id="PTHR42973:SF39">
    <property type="entry name" value="FAD-BINDING PCMH-TYPE DOMAIN-CONTAINING PROTEIN"/>
    <property type="match status" value="1"/>
</dbReference>
<dbReference type="Pfam" id="PF01565">
    <property type="entry name" value="FAD_binding_4"/>
    <property type="match status" value="1"/>
</dbReference>
<dbReference type="Proteomes" id="UP001501427">
    <property type="component" value="Unassembled WGS sequence"/>
</dbReference>
<evidence type="ECO:0000256" key="4">
    <source>
        <dbReference type="ARBA" id="ARBA00022827"/>
    </source>
</evidence>
<name>A0ABN1F3L4_9ACTN</name>
<accession>A0ABN1F3L4</accession>
<feature type="region of interest" description="Disordered" evidence="6">
    <location>
        <begin position="1"/>
        <end position="20"/>
    </location>
</feature>
<reference evidence="8 9" key="1">
    <citation type="journal article" date="2019" name="Int. J. Syst. Evol. Microbiol.">
        <title>The Global Catalogue of Microorganisms (GCM) 10K type strain sequencing project: providing services to taxonomists for standard genome sequencing and annotation.</title>
        <authorList>
            <consortium name="The Broad Institute Genomics Platform"/>
            <consortium name="The Broad Institute Genome Sequencing Center for Infectious Disease"/>
            <person name="Wu L."/>
            <person name="Ma J."/>
        </authorList>
    </citation>
    <scope>NUCLEOTIDE SEQUENCE [LARGE SCALE GENOMIC DNA]</scope>
    <source>
        <strain evidence="8 9">JCM 10667</strain>
    </source>
</reference>
<evidence type="ECO:0000256" key="3">
    <source>
        <dbReference type="ARBA" id="ARBA00022630"/>
    </source>
</evidence>